<feature type="compositionally biased region" description="Acidic residues" evidence="11">
    <location>
        <begin position="323"/>
        <end position="342"/>
    </location>
</feature>
<feature type="compositionally biased region" description="Basic residues" evidence="11">
    <location>
        <begin position="346"/>
        <end position="360"/>
    </location>
</feature>
<feature type="transmembrane region" description="Helical" evidence="12">
    <location>
        <begin position="206"/>
        <end position="230"/>
    </location>
</feature>
<dbReference type="RefSeq" id="XP_012239378.1">
    <property type="nucleotide sequence ID" value="XM_012383955.3"/>
</dbReference>
<dbReference type="OrthoDB" id="10044919at2759"/>
<evidence type="ECO:0000313" key="14">
    <source>
        <dbReference type="Proteomes" id="UP000515180"/>
    </source>
</evidence>
<dbReference type="GO" id="GO:0004930">
    <property type="term" value="F:G protein-coupled receptor activity"/>
    <property type="evidence" value="ECO:0007669"/>
    <property type="project" value="UniProtKB-KW"/>
</dbReference>
<evidence type="ECO:0000256" key="9">
    <source>
        <dbReference type="ARBA" id="ARBA00023224"/>
    </source>
</evidence>
<dbReference type="PROSITE" id="PS50262">
    <property type="entry name" value="G_PROTEIN_RECEP_F1_2"/>
    <property type="match status" value="1"/>
</dbReference>
<evidence type="ECO:0000256" key="8">
    <source>
        <dbReference type="ARBA" id="ARBA00023170"/>
    </source>
</evidence>
<feature type="region of interest" description="Disordered" evidence="11">
    <location>
        <begin position="446"/>
        <end position="471"/>
    </location>
</feature>
<dbReference type="PANTHER" id="PTHR24228:SF74">
    <property type="entry name" value="G-PROTEIN COUPLED RECEPTORS FAMILY 1 PROFILE DOMAIN-CONTAINING PROTEIN"/>
    <property type="match status" value="1"/>
</dbReference>
<dbReference type="Pfam" id="PF00001">
    <property type="entry name" value="7tm_1"/>
    <property type="match status" value="1"/>
</dbReference>
<dbReference type="AlphaFoldDB" id="A0A6P3UR17"/>
<evidence type="ECO:0000256" key="11">
    <source>
        <dbReference type="SAM" id="MobiDB-lite"/>
    </source>
</evidence>
<keyword evidence="9 10" id="KW-0807">Transducer</keyword>
<dbReference type="RefSeq" id="XP_024222423.1">
    <property type="nucleotide sequence ID" value="XM_024366655.2"/>
</dbReference>
<feature type="region of interest" description="Disordered" evidence="11">
    <location>
        <begin position="308"/>
        <end position="371"/>
    </location>
</feature>
<evidence type="ECO:0000256" key="10">
    <source>
        <dbReference type="RuleBase" id="RU000688"/>
    </source>
</evidence>
<feature type="transmembrane region" description="Helical" evidence="12">
    <location>
        <begin position="156"/>
        <end position="177"/>
    </location>
</feature>
<dbReference type="RefSeq" id="XP_003488405.1">
    <property type="nucleotide sequence ID" value="XM_003488357.4"/>
</dbReference>
<feature type="domain" description="G-protein coupled receptors family 1 profile" evidence="13">
    <location>
        <begin position="57"/>
        <end position="551"/>
    </location>
</feature>
<keyword evidence="4 10" id="KW-0812">Transmembrane</keyword>
<sequence length="583" mass="66069">MEYWMASNETGHNGTEETIQEVLRDPGSAVLFVGYPPWLLHFAAGCCILFMVIGIPGNLFTIVALFRTKKLRNATAIFIMNLSLSDLMFCCFNLPLATSTFWHSSWRHGPLLCQLFPLLRYGLVAVSLFSILAITINRYVMIGHPRFYPRIYKSRYITPMILSTWTIAFGALVVTWFGNWGRFGLDVAIGSCSILPDVNGRSPKEFLFVVAFLIPCIAIVVCYARIFYIVRKTACKSRNRNVNASTDAVESNHERRSISPRIQEEELSVVGSSCAASVLCANFSSKCTVASPNRLNCSSTPSRSAIEESLSEQLSWEQNSAGSEEEDDEDDDDDDEEGENEEERTRQRRKRKQRCKRRQKSTSQKLVDDRDRAKPSFEIKIDDIPYVDDLDAAETVLANDRIKIKESAEKASANARNKLERMTSRASFVIESALWVQRFNRRASMDGDRLDSSRSNTPDRSANSRRRPTIARRESRFTGVQKFRNSDGPPRMSNKDKKLLKMILVIFSSFLVCYLPITVTKTFKDAIDWRGLNIASYILIYLTTCINPVVYVVMSSEYRSAYKNLLLCRNDSGVKNGARRSPG</sequence>
<dbReference type="KEGG" id="bim:100749439"/>
<dbReference type="CDD" id="cd15210">
    <property type="entry name" value="7tmA_GPR84-like"/>
    <property type="match status" value="1"/>
</dbReference>
<evidence type="ECO:0000256" key="5">
    <source>
        <dbReference type="ARBA" id="ARBA00022989"/>
    </source>
</evidence>
<name>A0A6P3UR17_BOMIM</name>
<dbReference type="GO" id="GO:0005886">
    <property type="term" value="C:plasma membrane"/>
    <property type="evidence" value="ECO:0007669"/>
    <property type="project" value="UniProtKB-SubCell"/>
</dbReference>
<evidence type="ECO:0000256" key="1">
    <source>
        <dbReference type="ARBA" id="ARBA00004651"/>
    </source>
</evidence>
<keyword evidence="8 10" id="KW-0675">Receptor</keyword>
<feature type="transmembrane region" description="Helical" evidence="12">
    <location>
        <begin position="499"/>
        <end position="519"/>
    </location>
</feature>
<evidence type="ECO:0000256" key="3">
    <source>
        <dbReference type="ARBA" id="ARBA00022475"/>
    </source>
</evidence>
<feature type="transmembrane region" description="Helical" evidence="12">
    <location>
        <begin position="534"/>
        <end position="554"/>
    </location>
</feature>
<dbReference type="Proteomes" id="UP000515180">
    <property type="component" value="Unplaced"/>
</dbReference>
<evidence type="ECO:0000256" key="7">
    <source>
        <dbReference type="ARBA" id="ARBA00023136"/>
    </source>
</evidence>
<feature type="transmembrane region" description="Helical" evidence="12">
    <location>
        <begin position="38"/>
        <end position="66"/>
    </location>
</feature>
<dbReference type="GeneID" id="100749439"/>
<feature type="compositionally biased region" description="Low complexity" evidence="11">
    <location>
        <begin position="308"/>
        <end position="320"/>
    </location>
</feature>
<accession>A0A6P3UR17</accession>
<dbReference type="Gene3D" id="1.20.1070.10">
    <property type="entry name" value="Rhodopsin 7-helix transmembrane proteins"/>
    <property type="match status" value="2"/>
</dbReference>
<dbReference type="PRINTS" id="PR00237">
    <property type="entry name" value="GPCRRHODOPSN"/>
</dbReference>
<evidence type="ECO:0000259" key="13">
    <source>
        <dbReference type="PROSITE" id="PS50262"/>
    </source>
</evidence>
<feature type="transmembrane region" description="Helical" evidence="12">
    <location>
        <begin position="118"/>
        <end position="136"/>
    </location>
</feature>
<feature type="transmembrane region" description="Helical" evidence="12">
    <location>
        <begin position="78"/>
        <end position="98"/>
    </location>
</feature>
<comment type="similarity">
    <text evidence="2 10">Belongs to the G-protein coupled receptor 1 family.</text>
</comment>
<evidence type="ECO:0000313" key="17">
    <source>
        <dbReference type="RefSeq" id="XP_024222423.1"/>
    </source>
</evidence>
<proteinExistence type="inferred from homology"/>
<keyword evidence="6 10" id="KW-0297">G-protein coupled receptor</keyword>
<evidence type="ECO:0000313" key="16">
    <source>
        <dbReference type="RefSeq" id="XP_012239378.1"/>
    </source>
</evidence>
<keyword evidence="14" id="KW-1185">Reference proteome</keyword>
<dbReference type="OMA" id="GTWVTTF"/>
<evidence type="ECO:0000256" key="4">
    <source>
        <dbReference type="ARBA" id="ARBA00022692"/>
    </source>
</evidence>
<evidence type="ECO:0000313" key="15">
    <source>
        <dbReference type="RefSeq" id="XP_003488405.1"/>
    </source>
</evidence>
<keyword evidence="7 12" id="KW-0472">Membrane</keyword>
<evidence type="ECO:0000256" key="2">
    <source>
        <dbReference type="ARBA" id="ARBA00010663"/>
    </source>
</evidence>
<dbReference type="PANTHER" id="PTHR24228">
    <property type="entry name" value="B2 BRADYKININ RECEPTOR/ANGIOTENSIN II RECEPTOR"/>
    <property type="match status" value="1"/>
</dbReference>
<evidence type="ECO:0000256" key="6">
    <source>
        <dbReference type="ARBA" id="ARBA00023040"/>
    </source>
</evidence>
<dbReference type="SUPFAM" id="SSF81321">
    <property type="entry name" value="Family A G protein-coupled receptor-like"/>
    <property type="match status" value="1"/>
</dbReference>
<dbReference type="SMART" id="SM01381">
    <property type="entry name" value="7TM_GPCR_Srsx"/>
    <property type="match status" value="1"/>
</dbReference>
<keyword evidence="5 12" id="KW-1133">Transmembrane helix</keyword>
<dbReference type="PROSITE" id="PS00237">
    <property type="entry name" value="G_PROTEIN_RECEP_F1_1"/>
    <property type="match status" value="1"/>
</dbReference>
<evidence type="ECO:0000256" key="12">
    <source>
        <dbReference type="SAM" id="Phobius"/>
    </source>
</evidence>
<gene>
    <name evidence="15 16 17" type="primary">LOC100749439</name>
</gene>
<comment type="subcellular location">
    <subcellularLocation>
        <location evidence="1">Cell membrane</location>
        <topology evidence="1">Multi-pass membrane protein</topology>
    </subcellularLocation>
</comment>
<organism evidence="14 16">
    <name type="scientific">Bombus impatiens</name>
    <name type="common">Bumblebee</name>
    <dbReference type="NCBI Taxonomy" id="132113"/>
    <lineage>
        <taxon>Eukaryota</taxon>
        <taxon>Metazoa</taxon>
        <taxon>Ecdysozoa</taxon>
        <taxon>Arthropoda</taxon>
        <taxon>Hexapoda</taxon>
        <taxon>Insecta</taxon>
        <taxon>Pterygota</taxon>
        <taxon>Neoptera</taxon>
        <taxon>Endopterygota</taxon>
        <taxon>Hymenoptera</taxon>
        <taxon>Apocrita</taxon>
        <taxon>Aculeata</taxon>
        <taxon>Apoidea</taxon>
        <taxon>Anthophila</taxon>
        <taxon>Apidae</taxon>
        <taxon>Bombus</taxon>
        <taxon>Pyrobombus</taxon>
    </lineage>
</organism>
<dbReference type="InterPro" id="IPR017452">
    <property type="entry name" value="GPCR_Rhodpsn_7TM"/>
</dbReference>
<keyword evidence="3" id="KW-1003">Cell membrane</keyword>
<reference evidence="15 16" key="1">
    <citation type="submission" date="2025-04" db="UniProtKB">
        <authorList>
            <consortium name="RefSeq"/>
        </authorList>
    </citation>
    <scope>IDENTIFICATION</scope>
</reference>
<protein>
    <submittedName>
        <fullName evidence="15 16">G-protein coupled receptor moody isoform X1</fullName>
    </submittedName>
</protein>
<dbReference type="InterPro" id="IPR000276">
    <property type="entry name" value="GPCR_Rhodpsn"/>
</dbReference>